<reference evidence="1 2" key="1">
    <citation type="submission" date="2021-03" db="EMBL/GenBank/DDBJ databases">
        <title>novel species isolated from a fishpond in China.</title>
        <authorList>
            <person name="Lu H."/>
            <person name="Cai Z."/>
        </authorList>
    </citation>
    <scope>NUCLEOTIDE SEQUENCE [LARGE SCALE GENOMIC DNA]</scope>
    <source>
        <strain evidence="1 2">YJ13C</strain>
    </source>
</reference>
<proteinExistence type="predicted"/>
<comment type="caution">
    <text evidence="1">The sequence shown here is derived from an EMBL/GenBank/DDBJ whole genome shotgun (WGS) entry which is preliminary data.</text>
</comment>
<accession>A0ABS3CFV8</accession>
<dbReference type="RefSeq" id="WP_206586626.1">
    <property type="nucleotide sequence ID" value="NZ_JAFKCU010000002.1"/>
</dbReference>
<name>A0ABS3CFV8_9BACT</name>
<dbReference type="Pfam" id="PF20001">
    <property type="entry name" value="DUF6428"/>
    <property type="match status" value="1"/>
</dbReference>
<organism evidence="1 2">
    <name type="scientific">Algoriphagus pacificus</name>
    <dbReference type="NCBI Taxonomy" id="2811234"/>
    <lineage>
        <taxon>Bacteria</taxon>
        <taxon>Pseudomonadati</taxon>
        <taxon>Bacteroidota</taxon>
        <taxon>Cytophagia</taxon>
        <taxon>Cytophagales</taxon>
        <taxon>Cyclobacteriaceae</taxon>
        <taxon>Algoriphagus</taxon>
    </lineage>
</organism>
<evidence type="ECO:0000313" key="1">
    <source>
        <dbReference type="EMBL" id="MBN7815989.1"/>
    </source>
</evidence>
<dbReference type="InterPro" id="IPR045534">
    <property type="entry name" value="DUF6428"/>
</dbReference>
<sequence length="157" mass="17251">MKLSEIKSKLPSLGELVFILPNGESVPAHFHVTEIGQINKKFIDCGGKLRDEKVINFQLWEDGDFDHRLGANKLLHIIELSERVLELEDLEVEVEYQSDTIGKYGLEFGQNEFQLTPKMTACLAKESCGAPSAKQKVTLAGLKIKEGTSCAPGGGCC</sequence>
<protein>
    <submittedName>
        <fullName evidence="1">Uncharacterized protein</fullName>
    </submittedName>
</protein>
<dbReference type="Proteomes" id="UP000664480">
    <property type="component" value="Unassembled WGS sequence"/>
</dbReference>
<evidence type="ECO:0000313" key="2">
    <source>
        <dbReference type="Proteomes" id="UP000664480"/>
    </source>
</evidence>
<gene>
    <name evidence="1" type="ORF">J0A69_11135</name>
</gene>
<keyword evidence="2" id="KW-1185">Reference proteome</keyword>
<dbReference type="EMBL" id="JAFKCU010000002">
    <property type="protein sequence ID" value="MBN7815989.1"/>
    <property type="molecule type" value="Genomic_DNA"/>
</dbReference>